<accession>A0A0C5VKL2</accession>
<dbReference type="HOGENOM" id="CLU_3270784_0_0_6"/>
<evidence type="ECO:0000313" key="1">
    <source>
        <dbReference type="EMBL" id="AJQ95217.1"/>
    </source>
</evidence>
<dbReference type="STRING" id="1445510.YC6258_03181"/>
<proteinExistence type="predicted"/>
<evidence type="ECO:0000313" key="2">
    <source>
        <dbReference type="Proteomes" id="UP000032266"/>
    </source>
</evidence>
<dbReference type="AlphaFoldDB" id="A0A0C5VKL2"/>
<keyword evidence="2" id="KW-1185">Reference proteome</keyword>
<protein>
    <submittedName>
        <fullName evidence="1">Uncharacterized protein</fullName>
    </submittedName>
</protein>
<organism evidence="1 2">
    <name type="scientific">Gynuella sunshinyii YC6258</name>
    <dbReference type="NCBI Taxonomy" id="1445510"/>
    <lineage>
        <taxon>Bacteria</taxon>
        <taxon>Pseudomonadati</taxon>
        <taxon>Pseudomonadota</taxon>
        <taxon>Gammaproteobacteria</taxon>
        <taxon>Oceanospirillales</taxon>
        <taxon>Saccharospirillaceae</taxon>
        <taxon>Gynuella</taxon>
    </lineage>
</organism>
<sequence length="41" mass="4436">MSQIALQQELGAQTLAPVNNDFINDTQSFSHPTATTFGVIE</sequence>
<reference evidence="1 2" key="1">
    <citation type="submission" date="2014-01" db="EMBL/GenBank/DDBJ databases">
        <title>Full genme sequencing of cellulolytic bacterium Gynuella sunshinyii YC6258T gen. nov., sp. nov.</title>
        <authorList>
            <person name="Khan H."/>
            <person name="Chung E.J."/>
            <person name="Chung Y.R."/>
        </authorList>
    </citation>
    <scope>NUCLEOTIDE SEQUENCE [LARGE SCALE GENOMIC DNA]</scope>
    <source>
        <strain evidence="1 2">YC6258</strain>
    </source>
</reference>
<dbReference type="KEGG" id="gsn:YC6258_03181"/>
<dbReference type="Proteomes" id="UP000032266">
    <property type="component" value="Chromosome"/>
</dbReference>
<gene>
    <name evidence="1" type="ORF">YC6258_03181</name>
</gene>
<name>A0A0C5VKL2_9GAMM</name>
<dbReference type="EMBL" id="CP007142">
    <property type="protein sequence ID" value="AJQ95217.1"/>
    <property type="molecule type" value="Genomic_DNA"/>
</dbReference>